<proteinExistence type="predicted"/>
<gene>
    <name evidence="2" type="ORF">OG913_14290</name>
</gene>
<name>A0ABZ1T0I3_9ACTN</name>
<dbReference type="Proteomes" id="UP001432011">
    <property type="component" value="Chromosome"/>
</dbReference>
<organism evidence="2 3">
    <name type="scientific">Microbispora hainanensis</name>
    <dbReference type="NCBI Taxonomy" id="568844"/>
    <lineage>
        <taxon>Bacteria</taxon>
        <taxon>Bacillati</taxon>
        <taxon>Actinomycetota</taxon>
        <taxon>Actinomycetes</taxon>
        <taxon>Streptosporangiales</taxon>
        <taxon>Streptosporangiaceae</taxon>
        <taxon>Microbispora</taxon>
    </lineage>
</organism>
<sequence>MTETDPKAARPKAGTVGVHRQDVSEPVTDPESLNAVRQAQPGPEPVAEARDTETRGAGERRKGHDEIAEVRQEIERTRDDLGDTIEALAAKADVKARAQQRVHATTAAARARVAGVTGRVREVTPEPLRGAAARAGEQARRRPGVVAGAGAMATALLVFRRISRSQGRTTRSGMARSGITRSGMAGMPRMRGAGGARMGSGMFGGIFGGMSGASRRTGMTGGGTRPFGSGMSGTKSRAGATSMFGRGARLFGARGRAGTRGMFGARGRAGGMGPLGGKGVFGGKRTPGGMSMFGGKRTPGGMSMFGRRGMSGGPGLFGRKSARGGTGVLGMLGRSRMFGGRRLFPQPRRSVMRRFAHR</sequence>
<feature type="region of interest" description="Disordered" evidence="1">
    <location>
        <begin position="167"/>
        <end position="187"/>
    </location>
</feature>
<evidence type="ECO:0000313" key="2">
    <source>
        <dbReference type="EMBL" id="WUP78112.1"/>
    </source>
</evidence>
<dbReference type="EMBL" id="CP108085">
    <property type="protein sequence ID" value="WUP78112.1"/>
    <property type="molecule type" value="Genomic_DNA"/>
</dbReference>
<dbReference type="RefSeq" id="WP_328710516.1">
    <property type="nucleotide sequence ID" value="NZ_CP108085.1"/>
</dbReference>
<feature type="region of interest" description="Disordered" evidence="1">
    <location>
        <begin position="1"/>
        <end position="64"/>
    </location>
</feature>
<feature type="compositionally biased region" description="Basic and acidic residues" evidence="1">
    <location>
        <begin position="47"/>
        <end position="64"/>
    </location>
</feature>
<feature type="region of interest" description="Disordered" evidence="1">
    <location>
        <begin position="216"/>
        <end position="240"/>
    </location>
</feature>
<dbReference type="InterPro" id="IPR022062">
    <property type="entry name" value="DUF3618"/>
</dbReference>
<reference evidence="2" key="1">
    <citation type="submission" date="2022-10" db="EMBL/GenBank/DDBJ databases">
        <title>The complete genomes of actinobacterial strains from the NBC collection.</title>
        <authorList>
            <person name="Joergensen T.S."/>
            <person name="Alvarez Arevalo M."/>
            <person name="Sterndorff E.B."/>
            <person name="Faurdal D."/>
            <person name="Vuksanovic O."/>
            <person name="Mourched A.-S."/>
            <person name="Charusanti P."/>
            <person name="Shaw S."/>
            <person name="Blin K."/>
            <person name="Weber T."/>
        </authorList>
    </citation>
    <scope>NUCLEOTIDE SEQUENCE</scope>
    <source>
        <strain evidence="2">NBC_00254</strain>
    </source>
</reference>
<accession>A0ABZ1T0I3</accession>
<keyword evidence="3" id="KW-1185">Reference proteome</keyword>
<dbReference type="Pfam" id="PF12277">
    <property type="entry name" value="DUF3618"/>
    <property type="match status" value="1"/>
</dbReference>
<evidence type="ECO:0000313" key="3">
    <source>
        <dbReference type="Proteomes" id="UP001432011"/>
    </source>
</evidence>
<evidence type="ECO:0000256" key="1">
    <source>
        <dbReference type="SAM" id="MobiDB-lite"/>
    </source>
</evidence>
<protein>
    <submittedName>
        <fullName evidence="2">DUF3618 domain-containing protein</fullName>
    </submittedName>
</protein>